<dbReference type="RefSeq" id="WP_329780556.1">
    <property type="nucleotide sequence ID" value="NZ_JAYJJR010000013.1"/>
</dbReference>
<evidence type="ECO:0000313" key="3">
    <source>
        <dbReference type="Proteomes" id="UP001299596"/>
    </source>
</evidence>
<evidence type="ECO:0000256" key="1">
    <source>
        <dbReference type="SAM" id="Phobius"/>
    </source>
</evidence>
<sequence>MRVRKPTFELTESATKWGFITTGIAAWAALAGVVFLAVAMLVAIAKVQRPIDVQSAINSYTKSQFFAQNFLLTWAAGDPKDAEKLSSMTALPGQPELNSNPFTVLFLNPTDVRATPAGEQTEWEWKFGATVVLPQAGTSIRSYFRVTTLESGGTFKALKWPEPVNDTARNFSVAPYYTRGADIGGPLGKSVSDFMSAYYTANNPGVLGRFITTNFTDTPIAASPYTSIEVTSIQLANDSVDTSQAKPGATVSALVTARAAASTTTFNTVSTVLRLSLSKNNQWLVDGFESPMHFGAVSYK</sequence>
<evidence type="ECO:0008006" key="4">
    <source>
        <dbReference type="Google" id="ProtNLM"/>
    </source>
</evidence>
<gene>
    <name evidence="2" type="ORF">K6T79_17995</name>
</gene>
<name>A0ABU5XL62_9MYCO</name>
<keyword evidence="3" id="KW-1185">Reference proteome</keyword>
<feature type="transmembrane region" description="Helical" evidence="1">
    <location>
        <begin position="20"/>
        <end position="45"/>
    </location>
</feature>
<organism evidence="2 3">
    <name type="scientific">[Mycobacterium] crassicus</name>
    <dbReference type="NCBI Taxonomy" id="2872309"/>
    <lineage>
        <taxon>Bacteria</taxon>
        <taxon>Bacillati</taxon>
        <taxon>Actinomycetota</taxon>
        <taxon>Actinomycetes</taxon>
        <taxon>Mycobacteriales</taxon>
        <taxon>Mycobacteriaceae</taxon>
        <taxon>Mycolicibacter</taxon>
    </lineage>
</organism>
<keyword evidence="1" id="KW-0812">Transmembrane</keyword>
<keyword evidence="1" id="KW-1133">Transmembrane helix</keyword>
<reference evidence="2 3" key="1">
    <citation type="submission" date="2023-12" db="EMBL/GenBank/DDBJ databases">
        <title>Description of new species of Mycobacterium terrae complex isolated from sewage at the Sao Paulo Zoological Park Foundation in Brazil.</title>
        <authorList>
            <person name="Romagnoli C.L."/>
            <person name="Conceicao E.C."/>
            <person name="Machado E."/>
            <person name="Barreto L.B.P.F."/>
            <person name="Sharma A."/>
            <person name="Silva N.M."/>
            <person name="Marques L.E."/>
            <person name="Juliana M.A."/>
            <person name="Lourenco M.C.S."/>
            <person name="Digiampietri L.A."/>
            <person name="Suffys P.N."/>
            <person name="Viana-Niero C."/>
        </authorList>
    </citation>
    <scope>NUCLEOTIDE SEQUENCE [LARGE SCALE GENOMIC DNA]</scope>
    <source>
        <strain evidence="2 3">MYC098</strain>
    </source>
</reference>
<dbReference type="EMBL" id="JAYJJR010000013">
    <property type="protein sequence ID" value="MEB3022936.1"/>
    <property type="molecule type" value="Genomic_DNA"/>
</dbReference>
<dbReference type="Proteomes" id="UP001299596">
    <property type="component" value="Unassembled WGS sequence"/>
</dbReference>
<evidence type="ECO:0000313" key="2">
    <source>
        <dbReference type="EMBL" id="MEB3022936.1"/>
    </source>
</evidence>
<comment type="caution">
    <text evidence="2">The sequence shown here is derived from an EMBL/GenBank/DDBJ whole genome shotgun (WGS) entry which is preliminary data.</text>
</comment>
<protein>
    <recommendedName>
        <fullName evidence="4">Conjugal transfer protein</fullName>
    </recommendedName>
</protein>
<accession>A0ABU5XL62</accession>
<keyword evidence="1" id="KW-0472">Membrane</keyword>
<proteinExistence type="predicted"/>